<evidence type="ECO:0000259" key="4">
    <source>
        <dbReference type="Pfam" id="PF16273"/>
    </source>
</evidence>
<evidence type="ECO:0008006" key="7">
    <source>
        <dbReference type="Google" id="ProtNLM"/>
    </source>
</evidence>
<dbReference type="PANTHER" id="PTHR12356:SF3">
    <property type="entry name" value="NUCLEAR MIGRATION PROTEIN NUDC"/>
    <property type="match status" value="1"/>
</dbReference>
<gene>
    <name evidence="5" type="ORF">NQ318_004506</name>
</gene>
<evidence type="ECO:0000313" key="5">
    <source>
        <dbReference type="EMBL" id="KAJ8935045.1"/>
    </source>
</evidence>
<feature type="region of interest" description="Disordered" evidence="2">
    <location>
        <begin position="73"/>
        <end position="159"/>
    </location>
</feature>
<dbReference type="InterPro" id="IPR025934">
    <property type="entry name" value="NudC_N_dom"/>
</dbReference>
<dbReference type="GO" id="GO:0005737">
    <property type="term" value="C:cytoplasm"/>
    <property type="evidence" value="ECO:0007669"/>
    <property type="project" value="TreeGrafter"/>
</dbReference>
<feature type="compositionally biased region" description="Basic and acidic residues" evidence="2">
    <location>
        <begin position="73"/>
        <end position="99"/>
    </location>
</feature>
<organism evidence="5 6">
    <name type="scientific">Aromia moschata</name>
    <dbReference type="NCBI Taxonomy" id="1265417"/>
    <lineage>
        <taxon>Eukaryota</taxon>
        <taxon>Metazoa</taxon>
        <taxon>Ecdysozoa</taxon>
        <taxon>Arthropoda</taxon>
        <taxon>Hexapoda</taxon>
        <taxon>Insecta</taxon>
        <taxon>Pterygota</taxon>
        <taxon>Neoptera</taxon>
        <taxon>Endopterygota</taxon>
        <taxon>Coleoptera</taxon>
        <taxon>Polyphaga</taxon>
        <taxon>Cucujiformia</taxon>
        <taxon>Chrysomeloidea</taxon>
        <taxon>Cerambycidae</taxon>
        <taxon>Cerambycinae</taxon>
        <taxon>Callichromatini</taxon>
        <taxon>Aromia</taxon>
    </lineage>
</organism>
<evidence type="ECO:0000313" key="6">
    <source>
        <dbReference type="Proteomes" id="UP001162162"/>
    </source>
</evidence>
<dbReference type="Pfam" id="PF14050">
    <property type="entry name" value="Nudc_N"/>
    <property type="match status" value="1"/>
</dbReference>
<accession>A0AAV8X920</accession>
<name>A0AAV8X920_9CUCU</name>
<dbReference type="InterPro" id="IPR037898">
    <property type="entry name" value="NudC_fam"/>
</dbReference>
<feature type="compositionally biased region" description="Polar residues" evidence="2">
    <location>
        <begin position="125"/>
        <end position="135"/>
    </location>
</feature>
<evidence type="ECO:0000256" key="2">
    <source>
        <dbReference type="SAM" id="MobiDB-lite"/>
    </source>
</evidence>
<dbReference type="InterPro" id="IPR032572">
    <property type="entry name" value="NuDC"/>
</dbReference>
<dbReference type="GO" id="GO:0006457">
    <property type="term" value="P:protein folding"/>
    <property type="evidence" value="ECO:0007669"/>
    <property type="project" value="TreeGrafter"/>
</dbReference>
<sequence length="184" mass="20876">MSGDSDKIEQFDTLFLSIAQHHPEGASQLLDTFVNFLSRKTDFFVGGKEGEWEKLVMSTFKKYEKISRDNHEVEMKEKREKEARQKAAAAKKAEQEAVKPAEITELTDAEAEKLQAEIDERKNVPASSKPTNPAPTSEVIEEDEDESEKGKLMPNKGNGCDLDKYKWTQSLADIEVDFEKLICF</sequence>
<feature type="compositionally biased region" description="Basic and acidic residues" evidence="2">
    <location>
        <begin position="110"/>
        <end position="123"/>
    </location>
</feature>
<dbReference type="AlphaFoldDB" id="A0AAV8X920"/>
<protein>
    <recommendedName>
        <fullName evidence="7">Nuclear migration protein nudC</fullName>
    </recommendedName>
</protein>
<feature type="domain" description="Nuclear migration protein nudC" evidence="4">
    <location>
        <begin position="101"/>
        <end position="148"/>
    </location>
</feature>
<evidence type="ECO:0000256" key="1">
    <source>
        <dbReference type="ARBA" id="ARBA00023054"/>
    </source>
</evidence>
<dbReference type="EMBL" id="JAPWTK010000945">
    <property type="protein sequence ID" value="KAJ8935045.1"/>
    <property type="molecule type" value="Genomic_DNA"/>
</dbReference>
<comment type="caution">
    <text evidence="5">The sequence shown here is derived from an EMBL/GenBank/DDBJ whole genome shotgun (WGS) entry which is preliminary data.</text>
</comment>
<dbReference type="Pfam" id="PF16273">
    <property type="entry name" value="NuDC"/>
    <property type="match status" value="1"/>
</dbReference>
<proteinExistence type="predicted"/>
<evidence type="ECO:0000259" key="3">
    <source>
        <dbReference type="Pfam" id="PF14050"/>
    </source>
</evidence>
<dbReference type="GO" id="GO:0051082">
    <property type="term" value="F:unfolded protein binding"/>
    <property type="evidence" value="ECO:0007669"/>
    <property type="project" value="TreeGrafter"/>
</dbReference>
<reference evidence="5" key="1">
    <citation type="journal article" date="2023" name="Insect Mol. Biol.">
        <title>Genome sequencing provides insights into the evolution of gene families encoding plant cell wall-degrading enzymes in longhorned beetles.</title>
        <authorList>
            <person name="Shin N.R."/>
            <person name="Okamura Y."/>
            <person name="Kirsch R."/>
            <person name="Pauchet Y."/>
        </authorList>
    </citation>
    <scope>NUCLEOTIDE SEQUENCE</scope>
    <source>
        <strain evidence="5">AMC_N1</strain>
    </source>
</reference>
<keyword evidence="6" id="KW-1185">Reference proteome</keyword>
<dbReference type="Proteomes" id="UP001162162">
    <property type="component" value="Unassembled WGS sequence"/>
</dbReference>
<dbReference type="PANTHER" id="PTHR12356">
    <property type="entry name" value="NUCLEAR MOVEMENT PROTEIN NUDC"/>
    <property type="match status" value="1"/>
</dbReference>
<keyword evidence="1" id="KW-0175">Coiled coil</keyword>
<feature type="domain" description="NudC N-terminal" evidence="3">
    <location>
        <begin position="11"/>
        <end position="60"/>
    </location>
</feature>